<feature type="region of interest" description="Disordered" evidence="1">
    <location>
        <begin position="1"/>
        <end position="35"/>
    </location>
</feature>
<organism evidence="2 3">
    <name type="scientific">Leucocoprinus birnbaumii</name>
    <dbReference type="NCBI Taxonomy" id="56174"/>
    <lineage>
        <taxon>Eukaryota</taxon>
        <taxon>Fungi</taxon>
        <taxon>Dikarya</taxon>
        <taxon>Basidiomycota</taxon>
        <taxon>Agaricomycotina</taxon>
        <taxon>Agaricomycetes</taxon>
        <taxon>Agaricomycetidae</taxon>
        <taxon>Agaricales</taxon>
        <taxon>Agaricineae</taxon>
        <taxon>Agaricaceae</taxon>
        <taxon>Leucocoprinus</taxon>
    </lineage>
</organism>
<evidence type="ECO:0000313" key="3">
    <source>
        <dbReference type="Proteomes" id="UP001213000"/>
    </source>
</evidence>
<name>A0AAD5VZI5_9AGAR</name>
<feature type="compositionally biased region" description="Low complexity" evidence="1">
    <location>
        <begin position="12"/>
        <end position="26"/>
    </location>
</feature>
<feature type="compositionally biased region" description="Polar residues" evidence="1">
    <location>
        <begin position="1"/>
        <end position="11"/>
    </location>
</feature>
<dbReference type="Proteomes" id="UP001213000">
    <property type="component" value="Unassembled WGS sequence"/>
</dbReference>
<comment type="caution">
    <text evidence="2">The sequence shown here is derived from an EMBL/GenBank/DDBJ whole genome shotgun (WGS) entry which is preliminary data.</text>
</comment>
<dbReference type="EMBL" id="JANIEX010000065">
    <property type="protein sequence ID" value="KAJ3574540.1"/>
    <property type="molecule type" value="Genomic_DNA"/>
</dbReference>
<feature type="compositionally biased region" description="Polar residues" evidence="1">
    <location>
        <begin position="174"/>
        <end position="192"/>
    </location>
</feature>
<evidence type="ECO:0000313" key="2">
    <source>
        <dbReference type="EMBL" id="KAJ3574540.1"/>
    </source>
</evidence>
<feature type="region of interest" description="Disordered" evidence="1">
    <location>
        <begin position="132"/>
        <end position="192"/>
    </location>
</feature>
<evidence type="ECO:0000256" key="1">
    <source>
        <dbReference type="SAM" id="MobiDB-lite"/>
    </source>
</evidence>
<keyword evidence="3" id="KW-1185">Reference proteome</keyword>
<sequence>MSALTVPSITVNGSPIASSNSNSSHPRPSEASSLPPTPAYDFTYERFDEYNLVVYQYHGVGVLVQAVPSYQEAVDIAINEFPALANFPREDIAICYETPSSGKMTLWRISESAWRNSARKFQPRTKLRIAVRGEDKLAGPSVTGKPPPYQPSSDEKARARSESPNPRPAKRPASTVTKQKSGSSISSFLKRF</sequence>
<proteinExistence type="predicted"/>
<accession>A0AAD5VZI5</accession>
<reference evidence="2" key="1">
    <citation type="submission" date="2022-07" db="EMBL/GenBank/DDBJ databases">
        <title>Genome Sequence of Leucocoprinus birnbaumii.</title>
        <authorList>
            <person name="Buettner E."/>
        </authorList>
    </citation>
    <scope>NUCLEOTIDE SEQUENCE</scope>
    <source>
        <strain evidence="2">VT141</strain>
    </source>
</reference>
<gene>
    <name evidence="2" type="ORF">NP233_g1703</name>
</gene>
<protein>
    <submittedName>
        <fullName evidence="2">Uncharacterized protein</fullName>
    </submittedName>
</protein>
<dbReference type="AlphaFoldDB" id="A0AAD5VZI5"/>